<organism evidence="2 3">
    <name type="scientific">Steinernema glaseri</name>
    <dbReference type="NCBI Taxonomy" id="37863"/>
    <lineage>
        <taxon>Eukaryota</taxon>
        <taxon>Metazoa</taxon>
        <taxon>Ecdysozoa</taxon>
        <taxon>Nematoda</taxon>
        <taxon>Chromadorea</taxon>
        <taxon>Rhabditida</taxon>
        <taxon>Tylenchina</taxon>
        <taxon>Panagrolaimomorpha</taxon>
        <taxon>Strongyloidoidea</taxon>
        <taxon>Steinernematidae</taxon>
        <taxon>Steinernema</taxon>
    </lineage>
</organism>
<keyword evidence="2" id="KW-1185">Reference proteome</keyword>
<dbReference type="GO" id="GO:0005886">
    <property type="term" value="C:plasma membrane"/>
    <property type="evidence" value="ECO:0007669"/>
    <property type="project" value="TreeGrafter"/>
</dbReference>
<proteinExistence type="predicted"/>
<dbReference type="AlphaFoldDB" id="A0A1I7YED9"/>
<evidence type="ECO:0000313" key="3">
    <source>
        <dbReference type="WBParaSite" id="L893_g1529.t1"/>
    </source>
</evidence>
<dbReference type="GO" id="GO:0051301">
    <property type="term" value="P:cell division"/>
    <property type="evidence" value="ECO:0007669"/>
    <property type="project" value="TreeGrafter"/>
</dbReference>
<sequence>MYPNLDIECETFFSEAYACCNQGLIFDEENDLEIEKAKAMYERSLLLISEAVVFPNATNSELYESMMAAKETMILRLRHMEEQEKERRRSVESTVRSEGTLQEDKVKEEIRSHLQTAGSEDADLIYFIPGGVQLVVLEDDQASAPTGPTSLQIFRLKGEKEEDPTQVKMFIQVGLWAYPLSSQTPVLKKELGTYVVPNPVPDHPNMFVSIILPRDMDKSIEEGFVHTLRQFTEVRSAAPVNPEELKRVSDKIATFLVRSGQRVSSGIHSTVEKTNARISLQGAKIRAKIDTRKEPVNINPMIRNGVHFVHKGSKVSARVTKNLLDKIGEVGIYVGKSVANRLSGDPRSRGIVGDACTVIGAGLVGVSLVWMAMEEAGKALFKHIANETVDIVQLRYGDEASTTAHKALFAIGHGCLTAYHVWRLGPRSVTHRMIRSGAVAMVLGVGGFRPATPSICAAEKKKEE</sequence>
<name>A0A1I7YED9_9BILA</name>
<evidence type="ECO:0000259" key="1">
    <source>
        <dbReference type="Pfam" id="PF06911"/>
    </source>
</evidence>
<evidence type="ECO:0000313" key="2">
    <source>
        <dbReference type="Proteomes" id="UP000095287"/>
    </source>
</evidence>
<dbReference type="InterPro" id="IPR009686">
    <property type="entry name" value="Senescence/spartin_C"/>
</dbReference>
<reference evidence="3" key="1">
    <citation type="submission" date="2016-11" db="UniProtKB">
        <authorList>
            <consortium name="WormBaseParasite"/>
        </authorList>
    </citation>
    <scope>IDENTIFICATION</scope>
</reference>
<dbReference type="Pfam" id="PF06911">
    <property type="entry name" value="Senescence"/>
    <property type="match status" value="1"/>
</dbReference>
<dbReference type="WBParaSite" id="L893_g1529.t1">
    <property type="protein sequence ID" value="L893_g1529.t1"/>
    <property type="gene ID" value="L893_g1529"/>
</dbReference>
<dbReference type="PANTHER" id="PTHR21068:SF43">
    <property type="entry name" value="SPARTIN"/>
    <property type="match status" value="1"/>
</dbReference>
<accession>A0A1I7YED9</accession>
<dbReference type="GO" id="GO:0030514">
    <property type="term" value="P:negative regulation of BMP signaling pathway"/>
    <property type="evidence" value="ECO:0007669"/>
    <property type="project" value="TreeGrafter"/>
</dbReference>
<dbReference type="Proteomes" id="UP000095287">
    <property type="component" value="Unplaced"/>
</dbReference>
<protein>
    <submittedName>
        <fullName evidence="3">Senescence domain-containing protein</fullName>
    </submittedName>
</protein>
<dbReference type="PANTHER" id="PTHR21068">
    <property type="entry name" value="SPARTIN"/>
    <property type="match status" value="1"/>
</dbReference>
<feature type="domain" description="Senescence" evidence="1">
    <location>
        <begin position="255"/>
        <end position="432"/>
    </location>
</feature>
<dbReference type="InterPro" id="IPR045036">
    <property type="entry name" value="Spartin-like"/>
</dbReference>